<dbReference type="EMBL" id="WJXO01000001">
    <property type="protein sequence ID" value="MRN38560.1"/>
    <property type="molecule type" value="Genomic_DNA"/>
</dbReference>
<organism evidence="2 3">
    <name type="scientific">Neisseria brasiliensis</name>
    <dbReference type="NCBI Taxonomy" id="2666100"/>
    <lineage>
        <taxon>Bacteria</taxon>
        <taxon>Pseudomonadati</taxon>
        <taxon>Pseudomonadota</taxon>
        <taxon>Betaproteobacteria</taxon>
        <taxon>Neisseriales</taxon>
        <taxon>Neisseriaceae</taxon>
        <taxon>Neisseria</taxon>
    </lineage>
</organism>
<dbReference type="Proteomes" id="UP000486297">
    <property type="component" value="Unassembled WGS sequence"/>
</dbReference>
<reference evidence="2" key="1">
    <citation type="journal article" name="Emerg. Infect. Dis.">
        <title>Two cases of a newly characterized neisseria species.</title>
        <authorList>
            <person name="Mustapha M."/>
            <person name="Lemos A.P.S."/>
            <person name="Harrison L.H."/>
            <person name="Vantyne D."/>
            <person name="Sacchi C.T."/>
        </authorList>
    </citation>
    <scope>NUCLEOTIDE SEQUENCE</scope>
    <source>
        <strain evidence="2">N.95.16</strain>
    </source>
</reference>
<proteinExistence type="predicted"/>
<feature type="region of interest" description="Disordered" evidence="1">
    <location>
        <begin position="1"/>
        <end position="27"/>
    </location>
</feature>
<comment type="caution">
    <text evidence="2">The sequence shown here is derived from an EMBL/GenBank/DDBJ whole genome shotgun (WGS) entry which is preliminary data.</text>
</comment>
<accession>A0A7X2GZ43</accession>
<dbReference type="AlphaFoldDB" id="A0A7X2GZ43"/>
<dbReference type="RefSeq" id="WP_095502928.1">
    <property type="nucleotide sequence ID" value="NZ_WJXO01000001.1"/>
</dbReference>
<evidence type="ECO:0000256" key="1">
    <source>
        <dbReference type="SAM" id="MobiDB-lite"/>
    </source>
</evidence>
<evidence type="ECO:0000313" key="3">
    <source>
        <dbReference type="Proteomes" id="UP000486297"/>
    </source>
</evidence>
<sequence length="303" mass="34787">MQTTSQMMAAKKAAKRKTESERAAKQQVNTVGKDRNRIAKAQYKQLDFLYNLRKGKPCTEEEQLNDLIQNHLHYQTLVYQTDTTSLVVFEKLLRAYSVISKVYGDKDLSACVKAAQNALDCSRQPEADDYSPNQRRALLRPLLELCNWAEAYGKIIPAATLSYIARYCGSVQTILYTTAFYSRPKGLVSGLFDILSGRTTFRELAKQSDLKASEFKTEILDTAWLLYRVVECVEKNLRPPESITDLKKPLWKKFSNHDDVQRVIKWATTKWLLPFEDNTGITLIDYKKFRADCVRIEKDFALG</sequence>
<feature type="compositionally biased region" description="Low complexity" evidence="1">
    <location>
        <begin position="1"/>
        <end position="11"/>
    </location>
</feature>
<keyword evidence="3" id="KW-1185">Reference proteome</keyword>
<protein>
    <submittedName>
        <fullName evidence="2">Uncharacterized protein</fullName>
    </submittedName>
</protein>
<name>A0A7X2GZ43_9NEIS</name>
<evidence type="ECO:0000313" key="2">
    <source>
        <dbReference type="EMBL" id="MRN38560.1"/>
    </source>
</evidence>
<gene>
    <name evidence="2" type="ORF">GJU80_08755</name>
</gene>